<dbReference type="Proteomes" id="UP000274097">
    <property type="component" value="Unassembled WGS sequence"/>
</dbReference>
<gene>
    <name evidence="1" type="ORF">D6Z83_18055</name>
    <name evidence="2" type="ORF">EBE87_18485</name>
</gene>
<name>A0A3A9JB82_9PROT</name>
<dbReference type="InParanoid" id="A0A3A9JB82"/>
<evidence type="ECO:0000313" key="1">
    <source>
        <dbReference type="EMBL" id="RKK02761.1"/>
    </source>
</evidence>
<dbReference type="Gene3D" id="3.40.50.720">
    <property type="entry name" value="NAD(P)-binding Rossmann-like Domain"/>
    <property type="match status" value="1"/>
</dbReference>
<dbReference type="Gene3D" id="3.90.180.10">
    <property type="entry name" value="Medium-chain alcohol dehydrogenases, catalytic domain"/>
    <property type="match status" value="1"/>
</dbReference>
<dbReference type="Proteomes" id="UP000278036">
    <property type="component" value="Unassembled WGS sequence"/>
</dbReference>
<dbReference type="EMBL" id="RFLX01000015">
    <property type="protein sequence ID" value="RMI19858.1"/>
    <property type="molecule type" value="Genomic_DNA"/>
</dbReference>
<dbReference type="EMBL" id="RAQU01000128">
    <property type="protein sequence ID" value="RKK02761.1"/>
    <property type="molecule type" value="Genomic_DNA"/>
</dbReference>
<evidence type="ECO:0000313" key="3">
    <source>
        <dbReference type="Proteomes" id="UP000274097"/>
    </source>
</evidence>
<proteinExistence type="predicted"/>
<comment type="caution">
    <text evidence="1">The sequence shown here is derived from an EMBL/GenBank/DDBJ whole genome shotgun (WGS) entry which is preliminary data.</text>
</comment>
<evidence type="ECO:0000313" key="4">
    <source>
        <dbReference type="Proteomes" id="UP000278036"/>
    </source>
</evidence>
<reference evidence="1 4" key="1">
    <citation type="submission" date="2018-09" db="EMBL/GenBank/DDBJ databases">
        <title>Roseomonas sp. nov., isolated from feces of Tibetan antelopes in the Qinghai-Tibet plateau, China.</title>
        <authorList>
            <person name="Tian Z."/>
        </authorList>
    </citation>
    <scope>NUCLEOTIDE SEQUENCE [LARGE SCALE GENOMIC DNA]</scope>
    <source>
        <strain evidence="2 3">Z23</strain>
        <strain evidence="1 4">Z24</strain>
    </source>
</reference>
<keyword evidence="3" id="KW-1185">Reference proteome</keyword>
<dbReference type="AlphaFoldDB" id="A0A3A9JB82"/>
<evidence type="ECO:0000313" key="2">
    <source>
        <dbReference type="EMBL" id="RMI19858.1"/>
    </source>
</evidence>
<accession>A0A3A9JB82</accession>
<protein>
    <submittedName>
        <fullName evidence="1">Uncharacterized protein</fullName>
    </submittedName>
</protein>
<sequence>MVDAGYAAANLRCPAPDGRLVTIDVTGAVVDEVDLARIVRRRLKVTGSTARPRSAAEGRYSGRAAHKVWSLLDHGECGPQSTTCRCWGRPRPRTV</sequence>
<organism evidence="1 4">
    <name type="scientific">Teichococcus wenyumeiae</name>
    <dbReference type="NCBI Taxonomy" id="2478470"/>
    <lineage>
        <taxon>Bacteria</taxon>
        <taxon>Pseudomonadati</taxon>
        <taxon>Pseudomonadota</taxon>
        <taxon>Alphaproteobacteria</taxon>
        <taxon>Acetobacterales</taxon>
        <taxon>Roseomonadaceae</taxon>
        <taxon>Roseomonas</taxon>
    </lineage>
</organism>